<dbReference type="Proteomes" id="UP000005707">
    <property type="component" value="Unassembled WGS sequence"/>
</dbReference>
<reference evidence="5 6" key="2">
    <citation type="journal article" date="2013" name="PLoS ONE">
        <title>INDIGO - INtegrated Data Warehouse of MIcrobial GenOmes with Examples from the Red Sea Extremophiles.</title>
        <authorList>
            <person name="Alam I."/>
            <person name="Antunes A."/>
            <person name="Kamau A.A."/>
            <person name="Ba Alawi W."/>
            <person name="Kalkatawi M."/>
            <person name="Stingl U."/>
            <person name="Bajic V.B."/>
        </authorList>
    </citation>
    <scope>NUCLEOTIDE SEQUENCE [LARGE SCALE GENOMIC DNA]</scope>
    <source>
        <strain evidence="5 6">SSD-17B</strain>
    </source>
</reference>
<name>F7Q0V8_9MOLU</name>
<accession>F7Q0V8</accession>
<dbReference type="eggNOG" id="COG3206">
    <property type="taxonomic scope" value="Bacteria"/>
</dbReference>
<dbReference type="InParanoid" id="F7Q0V8"/>
<comment type="caution">
    <text evidence="5">The sequence shown here is derived from an EMBL/GenBank/DDBJ whole genome shotgun (WGS) entry which is preliminary data.</text>
</comment>
<evidence type="ECO:0000259" key="4">
    <source>
        <dbReference type="Pfam" id="PF14257"/>
    </source>
</evidence>
<gene>
    <name evidence="5" type="ORF">HLPCO_002635</name>
</gene>
<dbReference type="InterPro" id="IPR025645">
    <property type="entry name" value="DUF4349"/>
</dbReference>
<keyword evidence="2" id="KW-0812">Transmembrane</keyword>
<reference evidence="5 6" key="1">
    <citation type="journal article" date="2011" name="J. Bacteriol.">
        <title>Genome sequence of Haloplasma contractile, an unusual contractile bacterium from a deep-sea anoxic brine lake.</title>
        <authorList>
            <person name="Antunes A."/>
            <person name="Alam I."/>
            <person name="El Dorry H."/>
            <person name="Siam R."/>
            <person name="Robertson A."/>
            <person name="Bajic V.B."/>
            <person name="Stingl U."/>
        </authorList>
    </citation>
    <scope>NUCLEOTIDE SEQUENCE [LARGE SCALE GENOMIC DNA]</scope>
    <source>
        <strain evidence="5 6">SSD-17B</strain>
    </source>
</reference>
<evidence type="ECO:0000313" key="5">
    <source>
        <dbReference type="EMBL" id="ERJ11333.1"/>
    </source>
</evidence>
<dbReference type="OrthoDB" id="2162337at2"/>
<protein>
    <recommendedName>
        <fullName evidence="4">DUF4349 domain-containing protein</fullName>
    </recommendedName>
</protein>
<feature type="signal peptide" evidence="3">
    <location>
        <begin position="1"/>
        <end position="24"/>
    </location>
</feature>
<evidence type="ECO:0000256" key="3">
    <source>
        <dbReference type="SAM" id="SignalP"/>
    </source>
</evidence>
<keyword evidence="2" id="KW-1133">Transmembrane helix</keyword>
<dbReference type="Pfam" id="PF14257">
    <property type="entry name" value="DUF4349"/>
    <property type="match status" value="1"/>
</dbReference>
<feature type="transmembrane region" description="Helical" evidence="2">
    <location>
        <begin position="227"/>
        <end position="260"/>
    </location>
</feature>
<keyword evidence="6" id="KW-1185">Reference proteome</keyword>
<sequence>MKSRLKLILVLFCVLSVLLVGCNASDKEYNKEHGDKGVDESVTTTNSDATPNRKIIYKVDTDLTTNDITNSVNIIKDELNDDEWLDLEKISEYTAFLVVRVKSDRLDQFLDSISEGHDVTNFNKTATDVSLDYQDKSNLIRTYEAERDRLLELYEEASLNDMIEINRRLSEIEIEIQRLQGELNQFDSLVDYSEVKLNIYLDVDVEKEEELTFGDRVWSGLSGGFSALVIFLEALIVVIVTLLPWAVVFGPISYGVYRLVKRSQKKKKKMKETEKFPEE</sequence>
<evidence type="ECO:0000256" key="2">
    <source>
        <dbReference type="SAM" id="Phobius"/>
    </source>
</evidence>
<dbReference type="RefSeq" id="WP_008827234.1">
    <property type="nucleotide sequence ID" value="NZ_AFNU02000012.1"/>
</dbReference>
<evidence type="ECO:0000313" key="6">
    <source>
        <dbReference type="Proteomes" id="UP000005707"/>
    </source>
</evidence>
<feature type="domain" description="DUF4349" evidence="4">
    <location>
        <begin position="53"/>
        <end position="258"/>
    </location>
</feature>
<dbReference type="PROSITE" id="PS51257">
    <property type="entry name" value="PROKAR_LIPOPROTEIN"/>
    <property type="match status" value="1"/>
</dbReference>
<keyword evidence="2" id="KW-0472">Membrane</keyword>
<proteinExistence type="predicted"/>
<evidence type="ECO:0000256" key="1">
    <source>
        <dbReference type="SAM" id="Coils"/>
    </source>
</evidence>
<dbReference type="STRING" id="1033810.HLPCO_002635"/>
<dbReference type="EMBL" id="AFNU02000012">
    <property type="protein sequence ID" value="ERJ11333.1"/>
    <property type="molecule type" value="Genomic_DNA"/>
</dbReference>
<keyword evidence="1" id="KW-0175">Coiled coil</keyword>
<dbReference type="AlphaFoldDB" id="F7Q0V8"/>
<organism evidence="5 6">
    <name type="scientific">Haloplasma contractile SSD-17B</name>
    <dbReference type="NCBI Taxonomy" id="1033810"/>
    <lineage>
        <taxon>Bacteria</taxon>
        <taxon>Bacillati</taxon>
        <taxon>Mycoplasmatota</taxon>
        <taxon>Mollicutes</taxon>
        <taxon>Haloplasmatales</taxon>
        <taxon>Haloplasmataceae</taxon>
        <taxon>Haloplasma</taxon>
    </lineage>
</organism>
<feature type="chain" id="PRO_5003367189" description="DUF4349 domain-containing protein" evidence="3">
    <location>
        <begin position="25"/>
        <end position="279"/>
    </location>
</feature>
<keyword evidence="3" id="KW-0732">Signal</keyword>
<feature type="coiled-coil region" evidence="1">
    <location>
        <begin position="133"/>
        <end position="189"/>
    </location>
</feature>